<dbReference type="PANTHER" id="PTHR33050">
    <property type="entry name" value="REVERSE TRANSCRIPTASE DOMAIN-CONTAINING PROTEIN"/>
    <property type="match status" value="1"/>
</dbReference>
<dbReference type="AlphaFoldDB" id="A0AAE0L2E1"/>
<dbReference type="PANTHER" id="PTHR33050:SF7">
    <property type="entry name" value="RIBONUCLEASE H"/>
    <property type="match status" value="1"/>
</dbReference>
<proteinExistence type="predicted"/>
<evidence type="ECO:0000313" key="1">
    <source>
        <dbReference type="EMBL" id="KAK3269314.1"/>
    </source>
</evidence>
<evidence type="ECO:0000313" key="2">
    <source>
        <dbReference type="Proteomes" id="UP001190700"/>
    </source>
</evidence>
<accession>A0AAE0L2E1</accession>
<sequence>MAKCASEPVNGQMAKCASVSEQPDGQMAKCASVSELQMAKCASVIERPDVAKQLASERPGQVAKCALSVNVRWPSVPLSVNGQMAKWPIVPLSVNNQMFVLVGVPGSSSGEIVPQGTALRDLHQAGMRRLWLLLGLNDIELQARCIRSKANKWVDRLSRDRDLDDWRLNWRWFQWAEREWHRHTVDRFASELSAQLPCYYARWHAPGCEGVDSLAFFWLGEVNWVNPPWSFLDEVAHKLRQKGLQSPLGLESIEGHGLLMLQGGYGAAQGVHLRGVCLCHLRPDTGASMRREHIGITGVEISVVLHKEKGRGRVRLKRRLTIPAADLRGFCSSCSTGSRTRKGARTCARVVGTELEKCCFLGGWSQLSSAIHSHIDPTVVPDEHMERYFVWTTQRWRQQRLHGNAL</sequence>
<dbReference type="Proteomes" id="UP001190700">
    <property type="component" value="Unassembled WGS sequence"/>
</dbReference>
<reference evidence="1 2" key="1">
    <citation type="journal article" date="2015" name="Genome Biol. Evol.">
        <title>Comparative Genomics of a Bacterivorous Green Alga Reveals Evolutionary Causalities and Consequences of Phago-Mixotrophic Mode of Nutrition.</title>
        <authorList>
            <person name="Burns J.A."/>
            <person name="Paasch A."/>
            <person name="Narechania A."/>
            <person name="Kim E."/>
        </authorList>
    </citation>
    <scope>NUCLEOTIDE SEQUENCE [LARGE SCALE GENOMIC DNA]</scope>
    <source>
        <strain evidence="1 2">PLY_AMNH</strain>
    </source>
</reference>
<dbReference type="InterPro" id="IPR052055">
    <property type="entry name" value="Hepadnavirus_pol/RT"/>
</dbReference>
<dbReference type="EMBL" id="LGRX02011058">
    <property type="protein sequence ID" value="KAK3269314.1"/>
    <property type="molecule type" value="Genomic_DNA"/>
</dbReference>
<keyword evidence="2" id="KW-1185">Reference proteome</keyword>
<gene>
    <name evidence="1" type="ORF">CYMTET_22236</name>
</gene>
<protein>
    <submittedName>
        <fullName evidence="1">Uncharacterized protein</fullName>
    </submittedName>
</protein>
<comment type="caution">
    <text evidence="1">The sequence shown here is derived from an EMBL/GenBank/DDBJ whole genome shotgun (WGS) entry which is preliminary data.</text>
</comment>
<organism evidence="1 2">
    <name type="scientific">Cymbomonas tetramitiformis</name>
    <dbReference type="NCBI Taxonomy" id="36881"/>
    <lineage>
        <taxon>Eukaryota</taxon>
        <taxon>Viridiplantae</taxon>
        <taxon>Chlorophyta</taxon>
        <taxon>Pyramimonadophyceae</taxon>
        <taxon>Pyramimonadales</taxon>
        <taxon>Pyramimonadaceae</taxon>
        <taxon>Cymbomonas</taxon>
    </lineage>
</organism>
<name>A0AAE0L2E1_9CHLO</name>